<accession>A0A951QSB1</accession>
<dbReference type="EMBL" id="JAHHGZ010000047">
    <property type="protein sequence ID" value="MBW4671544.1"/>
    <property type="molecule type" value="Genomic_DNA"/>
</dbReference>
<sequence>MKSISIASIGAIALLTTVSAIDAIPGVPSIWDMGSAIAQNSQQKGQLQLQLSAEKQVIQKDKEGKQKITWQPLQGNVAVQSKDVLRYTVSGENKGDRPIKNLALNQPIPKGMVYQLKSASIPTGGKITYKIDGASSFVENPTVQVKLPNGKVETQAAPASAYTQIRLNIASVPGKATVKASYQVQVR</sequence>
<dbReference type="AlphaFoldDB" id="A0A951QSB1"/>
<gene>
    <name evidence="1" type="ORF">KME60_29990</name>
</gene>
<dbReference type="PIRSF" id="PIRSF014979">
    <property type="entry name" value="UCP014979"/>
    <property type="match status" value="1"/>
</dbReference>
<proteinExistence type="predicted"/>
<comment type="caution">
    <text evidence="1">The sequence shown here is derived from an EMBL/GenBank/DDBJ whole genome shotgun (WGS) entry which is preliminary data.</text>
</comment>
<reference evidence="1" key="1">
    <citation type="submission" date="2021-05" db="EMBL/GenBank/DDBJ databases">
        <authorList>
            <person name="Pietrasiak N."/>
            <person name="Ward R."/>
            <person name="Stajich J.E."/>
            <person name="Kurbessoian T."/>
        </authorList>
    </citation>
    <scope>NUCLEOTIDE SEQUENCE</scope>
    <source>
        <strain evidence="1">GSE-NOS-MK-12-04C</strain>
    </source>
</reference>
<protein>
    <recommendedName>
        <fullName evidence="3">DUF11 domain-containing protein</fullName>
    </recommendedName>
</protein>
<reference evidence="1" key="2">
    <citation type="journal article" date="2022" name="Microbiol. Resour. Announc.">
        <title>Metagenome Sequencing to Explore Phylogenomics of Terrestrial Cyanobacteria.</title>
        <authorList>
            <person name="Ward R.D."/>
            <person name="Stajich J.E."/>
            <person name="Johansen J.R."/>
            <person name="Huntemann M."/>
            <person name="Clum A."/>
            <person name="Foster B."/>
            <person name="Foster B."/>
            <person name="Roux S."/>
            <person name="Palaniappan K."/>
            <person name="Varghese N."/>
            <person name="Mukherjee S."/>
            <person name="Reddy T.B.K."/>
            <person name="Daum C."/>
            <person name="Copeland A."/>
            <person name="Chen I.A."/>
            <person name="Ivanova N.N."/>
            <person name="Kyrpides N.C."/>
            <person name="Shapiro N."/>
            <person name="Eloe-Fadrosh E.A."/>
            <person name="Pietrasiak N."/>
        </authorList>
    </citation>
    <scope>NUCLEOTIDE SEQUENCE</scope>
    <source>
        <strain evidence="1">GSE-NOS-MK-12-04C</strain>
    </source>
</reference>
<evidence type="ECO:0000313" key="1">
    <source>
        <dbReference type="EMBL" id="MBW4671544.1"/>
    </source>
</evidence>
<name>A0A951QSB1_9CYAN</name>
<dbReference type="InterPro" id="IPR014468">
    <property type="entry name" value="UCP014979"/>
</dbReference>
<evidence type="ECO:0000313" key="2">
    <source>
        <dbReference type="Proteomes" id="UP000729701"/>
    </source>
</evidence>
<organism evidence="1 2">
    <name type="scientific">Cyanomargarita calcarea GSE-NOS-MK-12-04C</name>
    <dbReference type="NCBI Taxonomy" id="2839659"/>
    <lineage>
        <taxon>Bacteria</taxon>
        <taxon>Bacillati</taxon>
        <taxon>Cyanobacteriota</taxon>
        <taxon>Cyanophyceae</taxon>
        <taxon>Nostocales</taxon>
        <taxon>Cyanomargaritaceae</taxon>
        <taxon>Cyanomargarita</taxon>
    </lineage>
</organism>
<dbReference type="Proteomes" id="UP000729701">
    <property type="component" value="Unassembled WGS sequence"/>
</dbReference>
<evidence type="ECO:0008006" key="3">
    <source>
        <dbReference type="Google" id="ProtNLM"/>
    </source>
</evidence>